<feature type="domain" description="Carboxylesterase type B" evidence="4">
    <location>
        <begin position="45"/>
        <end position="522"/>
    </location>
</feature>
<evidence type="ECO:0000313" key="6">
    <source>
        <dbReference type="Proteomes" id="UP001497453"/>
    </source>
</evidence>
<feature type="signal peptide" evidence="3">
    <location>
        <begin position="1"/>
        <end position="21"/>
    </location>
</feature>
<comment type="similarity">
    <text evidence="1 3">Belongs to the type-B carboxylesterase/lipase family.</text>
</comment>
<dbReference type="InterPro" id="IPR019826">
    <property type="entry name" value="Carboxylesterase_B_AS"/>
</dbReference>
<dbReference type="Gene3D" id="3.40.50.1820">
    <property type="entry name" value="alpha/beta hydrolase"/>
    <property type="match status" value="1"/>
</dbReference>
<evidence type="ECO:0000256" key="1">
    <source>
        <dbReference type="ARBA" id="ARBA00005964"/>
    </source>
</evidence>
<accession>A0ABP1DKZ4</accession>
<dbReference type="PANTHER" id="PTHR11559">
    <property type="entry name" value="CARBOXYLESTERASE"/>
    <property type="match status" value="1"/>
</dbReference>
<evidence type="ECO:0000256" key="3">
    <source>
        <dbReference type="RuleBase" id="RU361235"/>
    </source>
</evidence>
<dbReference type="InterPro" id="IPR029058">
    <property type="entry name" value="AB_hydrolase_fold"/>
</dbReference>
<keyword evidence="2 3" id="KW-0378">Hydrolase</keyword>
<organism evidence="5 6">
    <name type="scientific">Somion occarium</name>
    <dbReference type="NCBI Taxonomy" id="3059160"/>
    <lineage>
        <taxon>Eukaryota</taxon>
        <taxon>Fungi</taxon>
        <taxon>Dikarya</taxon>
        <taxon>Basidiomycota</taxon>
        <taxon>Agaricomycotina</taxon>
        <taxon>Agaricomycetes</taxon>
        <taxon>Polyporales</taxon>
        <taxon>Cerrenaceae</taxon>
        <taxon>Somion</taxon>
    </lineage>
</organism>
<dbReference type="SUPFAM" id="SSF53474">
    <property type="entry name" value="alpha/beta-Hydrolases"/>
    <property type="match status" value="1"/>
</dbReference>
<dbReference type="EC" id="3.1.1.-" evidence="3"/>
<name>A0ABP1DKZ4_9APHY</name>
<evidence type="ECO:0000256" key="2">
    <source>
        <dbReference type="ARBA" id="ARBA00022801"/>
    </source>
</evidence>
<dbReference type="Proteomes" id="UP001497453">
    <property type="component" value="Chromosome 4"/>
</dbReference>
<dbReference type="InterPro" id="IPR019819">
    <property type="entry name" value="Carboxylesterase_B_CS"/>
</dbReference>
<dbReference type="EMBL" id="OZ037947">
    <property type="protein sequence ID" value="CAL1707382.1"/>
    <property type="molecule type" value="Genomic_DNA"/>
</dbReference>
<sequence length="556" mass="59603">MMIDLLTLLALIGNTIVESSAQNSSISATVQLDEAIFHGVSDGVANRFLGIPFAKPPVANLRLRPPVPNDPYVGNISATSFGSLCPQQLTNITIPDTVSQNVSSIITTFTARLFAPRPGSEDCLFLNVWAPVGINSSAGLPVVAWIPGGGFETSGASEFNGTVIVQRSLELGEPIIFVSLNYRLNAFGFLPGKEVKAAGIGNLGLLDQRQAFRWIQTYIRAFGGDPTKVTIAGQSAGGESVALQLLAYGGNTEGLFRGAIMESGSPMPIGDIANGQQYYDALVEQTGCFGSTDTLECLRWAPFEELMIAVNSSPSIMSYQSVVLAWVPRADGLFLPDTFQRATMNGKIANVPFMIGDVDDEGTVFAVAALNVTTDEEFRTYASAIFFPNASESDINTLAKLYPADPAAGSPFDTGLEGAFTPQFKRLSALIGDLIFQAPRRLVSQVRSDKQDIWAYLMKRSKTATPFGSVHGTDIGVVFRPGDLTDNVINFINHLDPNGPHSTDGELTWPKYTNDASQLLTFIDGPMPQIITNDTFRLDATNFLTGLTLAHPLGGP</sequence>
<reference evidence="6" key="1">
    <citation type="submission" date="2024-04" db="EMBL/GenBank/DDBJ databases">
        <authorList>
            <person name="Shaw F."/>
            <person name="Minotto A."/>
        </authorList>
    </citation>
    <scope>NUCLEOTIDE SEQUENCE [LARGE SCALE GENOMIC DNA]</scope>
</reference>
<dbReference type="Pfam" id="PF00135">
    <property type="entry name" value="COesterase"/>
    <property type="match status" value="1"/>
</dbReference>
<feature type="chain" id="PRO_5045000884" description="Carboxylic ester hydrolase" evidence="3">
    <location>
        <begin position="22"/>
        <end position="556"/>
    </location>
</feature>
<dbReference type="PROSITE" id="PS00941">
    <property type="entry name" value="CARBOXYLESTERASE_B_2"/>
    <property type="match status" value="1"/>
</dbReference>
<evidence type="ECO:0000259" key="4">
    <source>
        <dbReference type="Pfam" id="PF00135"/>
    </source>
</evidence>
<gene>
    <name evidence="5" type="ORF">GFSPODELE1_LOCUS6338</name>
</gene>
<dbReference type="InterPro" id="IPR050309">
    <property type="entry name" value="Type-B_Carboxylest/Lipase"/>
</dbReference>
<evidence type="ECO:0000313" key="5">
    <source>
        <dbReference type="EMBL" id="CAL1707382.1"/>
    </source>
</evidence>
<dbReference type="PROSITE" id="PS00122">
    <property type="entry name" value="CARBOXYLESTERASE_B_1"/>
    <property type="match status" value="1"/>
</dbReference>
<keyword evidence="6" id="KW-1185">Reference proteome</keyword>
<keyword evidence="3" id="KW-0732">Signal</keyword>
<protein>
    <recommendedName>
        <fullName evidence="3">Carboxylic ester hydrolase</fullName>
        <ecNumber evidence="3">3.1.1.-</ecNumber>
    </recommendedName>
</protein>
<dbReference type="InterPro" id="IPR002018">
    <property type="entry name" value="CarbesteraseB"/>
</dbReference>
<proteinExistence type="inferred from homology"/>